<dbReference type="CDD" id="cd00751">
    <property type="entry name" value="thiolase"/>
    <property type="match status" value="1"/>
</dbReference>
<evidence type="ECO:0000256" key="2">
    <source>
        <dbReference type="ARBA" id="ARBA00022679"/>
    </source>
</evidence>
<gene>
    <name evidence="5" type="ORF">GF339_15630</name>
</gene>
<evidence type="ECO:0000313" key="6">
    <source>
        <dbReference type="Proteomes" id="UP000649604"/>
    </source>
</evidence>
<dbReference type="PANTHER" id="PTHR18919">
    <property type="entry name" value="ACETYL-COA C-ACYLTRANSFERASE"/>
    <property type="match status" value="1"/>
</dbReference>
<dbReference type="SUPFAM" id="SSF53901">
    <property type="entry name" value="Thiolase-like"/>
    <property type="match status" value="1"/>
</dbReference>
<dbReference type="AlphaFoldDB" id="A0A9D5JXP2"/>
<dbReference type="Gene3D" id="3.40.47.10">
    <property type="match status" value="1"/>
</dbReference>
<dbReference type="Pfam" id="PF00108">
    <property type="entry name" value="Thiolase_N"/>
    <property type="match status" value="1"/>
</dbReference>
<organism evidence="5 6">
    <name type="scientific">candidate division KSB3 bacterium</name>
    <dbReference type="NCBI Taxonomy" id="2044937"/>
    <lineage>
        <taxon>Bacteria</taxon>
        <taxon>candidate division KSB3</taxon>
    </lineage>
</organism>
<protein>
    <submittedName>
        <fullName evidence="5">Thiolase family protein</fullName>
    </submittedName>
</protein>
<feature type="domain" description="Thiolase N-terminal" evidence="4">
    <location>
        <begin position="4"/>
        <end position="245"/>
    </location>
</feature>
<reference evidence="5" key="1">
    <citation type="submission" date="2019-11" db="EMBL/GenBank/DDBJ databases">
        <title>Microbial mats filling the niche in hypersaline microbial mats.</title>
        <authorList>
            <person name="Wong H.L."/>
            <person name="Macleod F.I."/>
            <person name="White R.A. III"/>
            <person name="Burns B.P."/>
        </authorList>
    </citation>
    <scope>NUCLEOTIDE SEQUENCE</scope>
    <source>
        <strain evidence="5">Rbin_158</strain>
    </source>
</reference>
<dbReference type="EMBL" id="WJJP01000512">
    <property type="protein sequence ID" value="MBD3326015.1"/>
    <property type="molecule type" value="Genomic_DNA"/>
</dbReference>
<dbReference type="Proteomes" id="UP000649604">
    <property type="component" value="Unassembled WGS sequence"/>
</dbReference>
<evidence type="ECO:0000259" key="4">
    <source>
        <dbReference type="Pfam" id="PF00108"/>
    </source>
</evidence>
<dbReference type="InterPro" id="IPR016039">
    <property type="entry name" value="Thiolase-like"/>
</dbReference>
<feature type="non-terminal residue" evidence="5">
    <location>
        <position position="245"/>
    </location>
</feature>
<dbReference type="PROSITE" id="PS00098">
    <property type="entry name" value="THIOLASE_1"/>
    <property type="match status" value="1"/>
</dbReference>
<comment type="caution">
    <text evidence="5">The sequence shown here is derived from an EMBL/GenBank/DDBJ whole genome shotgun (WGS) entry which is preliminary data.</text>
</comment>
<proteinExistence type="inferred from homology"/>
<evidence type="ECO:0000256" key="3">
    <source>
        <dbReference type="ARBA" id="ARBA00023315"/>
    </source>
</evidence>
<keyword evidence="3" id="KW-0012">Acyltransferase</keyword>
<dbReference type="InterPro" id="IPR020616">
    <property type="entry name" value="Thiolase_N"/>
</dbReference>
<evidence type="ECO:0000313" key="5">
    <source>
        <dbReference type="EMBL" id="MBD3326015.1"/>
    </source>
</evidence>
<dbReference type="InterPro" id="IPR020615">
    <property type="entry name" value="Thiolase_acyl_enz_int_AS"/>
</dbReference>
<dbReference type="PANTHER" id="PTHR18919:SF107">
    <property type="entry name" value="ACETYL-COA ACETYLTRANSFERASE, CYTOSOLIC"/>
    <property type="match status" value="1"/>
</dbReference>
<name>A0A9D5JXP2_9BACT</name>
<evidence type="ECO:0000256" key="1">
    <source>
        <dbReference type="ARBA" id="ARBA00010982"/>
    </source>
</evidence>
<dbReference type="GO" id="GO:0016747">
    <property type="term" value="F:acyltransferase activity, transferring groups other than amino-acyl groups"/>
    <property type="evidence" value="ECO:0007669"/>
    <property type="project" value="InterPro"/>
</dbReference>
<keyword evidence="2" id="KW-0808">Transferase</keyword>
<comment type="similarity">
    <text evidence="1">Belongs to the thiolase-like superfamily. Thiolase family.</text>
</comment>
<sequence length="245" mass="26149">MRKVYIVSAVRTAGGSFGGSLKEKTAPELGALVIDHALRRAGVSGELLDEVIFGNAWQAGVGPNPARIASVKAGVPVTVPAVTVNVRCGSSLKALMMGAQAILSGEEEAILVGGTESTSNVPYLLDKARWGYRMGKADLIDVLHKDGFYCPLAGGLMGEITEGLVERYQISREEQDTYACVSQHKAVSAIENGAFTDEIVGVELVNPKTKETTIFATDELPRPGMCVEKLERLRPVFRKEGTITA</sequence>
<accession>A0A9D5JXP2</accession>
<dbReference type="InterPro" id="IPR002155">
    <property type="entry name" value="Thiolase"/>
</dbReference>